<keyword evidence="2" id="KW-1185">Reference proteome</keyword>
<accession>A0ABT2UAW2</accession>
<organism evidence="1 2">
    <name type="scientific">Paenibacillus baimaensis</name>
    <dbReference type="NCBI Taxonomy" id="2982185"/>
    <lineage>
        <taxon>Bacteria</taxon>
        <taxon>Bacillati</taxon>
        <taxon>Bacillota</taxon>
        <taxon>Bacilli</taxon>
        <taxon>Bacillales</taxon>
        <taxon>Paenibacillaceae</taxon>
        <taxon>Paenibacillus</taxon>
    </lineage>
</organism>
<gene>
    <name evidence="1" type="ORF">OB236_04135</name>
</gene>
<evidence type="ECO:0000313" key="1">
    <source>
        <dbReference type="EMBL" id="MCU6791316.1"/>
    </source>
</evidence>
<name>A0ABT2UAW2_9BACL</name>
<sequence length="51" mass="6002">MSNEQDKPIYYDGSDLHKVPKRDPIHDKIVFLPVAQSDLIQFPVFPYEIEK</sequence>
<evidence type="ECO:0000313" key="2">
    <source>
        <dbReference type="Proteomes" id="UP001652445"/>
    </source>
</evidence>
<reference evidence="1 2" key="1">
    <citation type="submission" date="2022-09" db="EMBL/GenBank/DDBJ databases">
        <authorList>
            <person name="Han X.L."/>
            <person name="Wang Q."/>
            <person name="Lu T."/>
        </authorList>
    </citation>
    <scope>NUCLEOTIDE SEQUENCE [LARGE SCALE GENOMIC DNA]</scope>
    <source>
        <strain evidence="1 2">WQ 127069</strain>
    </source>
</reference>
<dbReference type="RefSeq" id="WP_179097412.1">
    <property type="nucleotide sequence ID" value="NZ_JAOQIO010000007.1"/>
</dbReference>
<dbReference type="Proteomes" id="UP001652445">
    <property type="component" value="Unassembled WGS sequence"/>
</dbReference>
<protein>
    <submittedName>
        <fullName evidence="1">Uncharacterized protein</fullName>
    </submittedName>
</protein>
<dbReference type="EMBL" id="JAOQIO010000007">
    <property type="protein sequence ID" value="MCU6791316.1"/>
    <property type="molecule type" value="Genomic_DNA"/>
</dbReference>
<comment type="caution">
    <text evidence="1">The sequence shown here is derived from an EMBL/GenBank/DDBJ whole genome shotgun (WGS) entry which is preliminary data.</text>
</comment>
<proteinExistence type="predicted"/>